<accession>A0ABS6FFM3</accession>
<sequence>MKYDLVNFYENLKIKFSKSSANEIFLYMIYELKEALKLKDIDSIIFIANELASFLRVKADTKNAYKIYKIIKNLTVRKYGCNSSEYATILLNLADVDIVDKNYNEAIKRLNESESILQNIDDNYLYATMLNNRSSAYRGIKEYKKAREDIEKAIKLVNSKSKIAISMINLCEVMLFEGNFEEALSEIKKVINYYKYENPTDIHYANALSTAANIYFKLKDFDKSIENYSLAYDKFYAKFGECEITKLLKRNIQNVHKEREMSL</sequence>
<proteinExistence type="predicted"/>
<dbReference type="EMBL" id="JAHLQO010000002">
    <property type="protein sequence ID" value="MBU5668838.1"/>
    <property type="molecule type" value="Genomic_DNA"/>
</dbReference>
<dbReference type="RefSeq" id="WP_216548680.1">
    <property type="nucleotide sequence ID" value="NZ_JAHLQO010000002.1"/>
</dbReference>
<name>A0ABS6FFM3_9FIRM</name>
<dbReference type="Proteomes" id="UP000783742">
    <property type="component" value="Unassembled WGS sequence"/>
</dbReference>
<reference evidence="2 3" key="1">
    <citation type="submission" date="2021-06" db="EMBL/GenBank/DDBJ databases">
        <authorList>
            <person name="Sun Q."/>
            <person name="Li D."/>
        </authorList>
    </citation>
    <scope>NUCLEOTIDE SEQUENCE [LARGE SCALE GENOMIC DNA]</scope>
    <source>
        <strain evidence="2 3">MSJ-1</strain>
    </source>
</reference>
<dbReference type="Pfam" id="PF13424">
    <property type="entry name" value="TPR_12"/>
    <property type="match status" value="1"/>
</dbReference>
<protein>
    <submittedName>
        <fullName evidence="2">Tetratricopeptide repeat protein</fullName>
    </submittedName>
</protein>
<keyword evidence="3" id="KW-1185">Reference proteome</keyword>
<evidence type="ECO:0000256" key="1">
    <source>
        <dbReference type="SAM" id="Coils"/>
    </source>
</evidence>
<comment type="caution">
    <text evidence="2">The sequence shown here is derived from an EMBL/GenBank/DDBJ whole genome shotgun (WGS) entry which is preliminary data.</text>
</comment>
<evidence type="ECO:0000313" key="2">
    <source>
        <dbReference type="EMBL" id="MBU5668838.1"/>
    </source>
</evidence>
<keyword evidence="1" id="KW-0175">Coiled coil</keyword>
<gene>
    <name evidence="2" type="ORF">KQI68_03185</name>
</gene>
<dbReference type="InterPro" id="IPR019734">
    <property type="entry name" value="TPR_rpt"/>
</dbReference>
<evidence type="ECO:0000313" key="3">
    <source>
        <dbReference type="Proteomes" id="UP000783742"/>
    </source>
</evidence>
<dbReference type="SMART" id="SM00028">
    <property type="entry name" value="TPR"/>
    <property type="match status" value="3"/>
</dbReference>
<feature type="coiled-coil region" evidence="1">
    <location>
        <begin position="103"/>
        <end position="160"/>
    </location>
</feature>
<organism evidence="2 3">
    <name type="scientific">Peptoniphilus ovalis</name>
    <dbReference type="NCBI Taxonomy" id="2841503"/>
    <lineage>
        <taxon>Bacteria</taxon>
        <taxon>Bacillati</taxon>
        <taxon>Bacillota</taxon>
        <taxon>Tissierellia</taxon>
        <taxon>Tissierellales</taxon>
        <taxon>Peptoniphilaceae</taxon>
        <taxon>Peptoniphilus</taxon>
    </lineage>
</organism>
<dbReference type="Pfam" id="PF13181">
    <property type="entry name" value="TPR_8"/>
    <property type="match status" value="1"/>
</dbReference>